<dbReference type="CDD" id="cd00093">
    <property type="entry name" value="HTH_XRE"/>
    <property type="match status" value="1"/>
</dbReference>
<keyword evidence="4" id="KW-1185">Reference proteome</keyword>
<protein>
    <submittedName>
        <fullName evidence="3">Helix-turn-helix transcriptional regulator</fullName>
    </submittedName>
</protein>
<feature type="domain" description="HTH cro/C1-type" evidence="2">
    <location>
        <begin position="7"/>
        <end position="62"/>
    </location>
</feature>
<evidence type="ECO:0000313" key="4">
    <source>
        <dbReference type="Proteomes" id="UP000501568"/>
    </source>
</evidence>
<dbReference type="SUPFAM" id="SSF47413">
    <property type="entry name" value="lambda repressor-like DNA-binding domains"/>
    <property type="match status" value="1"/>
</dbReference>
<dbReference type="RefSeq" id="WP_165328519.1">
    <property type="nucleotide sequence ID" value="NZ_CP049109.1"/>
</dbReference>
<accession>A0A6G6Y9H5</accession>
<feature type="region of interest" description="Disordered" evidence="1">
    <location>
        <begin position="75"/>
        <end position="96"/>
    </location>
</feature>
<evidence type="ECO:0000313" key="3">
    <source>
        <dbReference type="EMBL" id="QIG81592.1"/>
    </source>
</evidence>
<proteinExistence type="predicted"/>
<dbReference type="KEGG" id="spzr:G5C33_18565"/>
<evidence type="ECO:0000259" key="2">
    <source>
        <dbReference type="PROSITE" id="PS50943"/>
    </source>
</evidence>
<dbReference type="AlphaFoldDB" id="A0A6G6Y9H5"/>
<dbReference type="GO" id="GO:0003677">
    <property type="term" value="F:DNA binding"/>
    <property type="evidence" value="ECO:0007669"/>
    <property type="project" value="InterPro"/>
</dbReference>
<dbReference type="Pfam" id="PF01381">
    <property type="entry name" value="HTH_3"/>
    <property type="match status" value="1"/>
</dbReference>
<dbReference type="Proteomes" id="UP000501568">
    <property type="component" value="Chromosome"/>
</dbReference>
<name>A0A6G6Y9H5_9SPHN</name>
<reference evidence="3 4" key="1">
    <citation type="submission" date="2020-02" db="EMBL/GenBank/DDBJ databases">
        <authorList>
            <person name="Zheng R.K."/>
            <person name="Sun C.M."/>
        </authorList>
    </citation>
    <scope>NUCLEOTIDE SEQUENCE [LARGE SCALE GENOMIC DNA]</scope>
    <source>
        <strain evidence="4">zrk23</strain>
    </source>
</reference>
<dbReference type="SMART" id="SM00530">
    <property type="entry name" value="HTH_XRE"/>
    <property type="match status" value="1"/>
</dbReference>
<organism evidence="3 4">
    <name type="scientific">Stakelama tenebrarum</name>
    <dbReference type="NCBI Taxonomy" id="2711215"/>
    <lineage>
        <taxon>Bacteria</taxon>
        <taxon>Pseudomonadati</taxon>
        <taxon>Pseudomonadota</taxon>
        <taxon>Alphaproteobacteria</taxon>
        <taxon>Sphingomonadales</taxon>
        <taxon>Sphingomonadaceae</taxon>
        <taxon>Stakelama</taxon>
    </lineage>
</organism>
<evidence type="ECO:0000256" key="1">
    <source>
        <dbReference type="SAM" id="MobiDB-lite"/>
    </source>
</evidence>
<gene>
    <name evidence="3" type="ORF">G5C33_18565</name>
</gene>
<sequence>MITGSQLRAARGLLNLSVSELAERTGLAINTIRRAEGTNGEPAITAANMKLLASALDTAGVLFIPADELGPGVRLKESDVTPVQPRRRRAAKDDDQ</sequence>
<dbReference type="EMBL" id="CP049109">
    <property type="protein sequence ID" value="QIG81592.1"/>
    <property type="molecule type" value="Genomic_DNA"/>
</dbReference>
<dbReference type="InterPro" id="IPR001387">
    <property type="entry name" value="Cro/C1-type_HTH"/>
</dbReference>
<dbReference type="PROSITE" id="PS50943">
    <property type="entry name" value="HTH_CROC1"/>
    <property type="match status" value="1"/>
</dbReference>
<dbReference type="InterPro" id="IPR010982">
    <property type="entry name" value="Lambda_DNA-bd_dom_sf"/>
</dbReference>
<dbReference type="Gene3D" id="1.10.260.40">
    <property type="entry name" value="lambda repressor-like DNA-binding domains"/>
    <property type="match status" value="1"/>
</dbReference>